<proteinExistence type="predicted"/>
<evidence type="ECO:0000256" key="1">
    <source>
        <dbReference type="ARBA" id="ARBA00022679"/>
    </source>
</evidence>
<dbReference type="Pfam" id="PF07730">
    <property type="entry name" value="HisKA_3"/>
    <property type="match status" value="1"/>
</dbReference>
<keyword evidence="8" id="KW-1185">Reference proteome</keyword>
<feature type="transmembrane region" description="Helical" evidence="4">
    <location>
        <begin position="140"/>
        <end position="159"/>
    </location>
</feature>
<keyword evidence="4" id="KW-1133">Transmembrane helix</keyword>
<feature type="transmembrane region" description="Helical" evidence="4">
    <location>
        <begin position="78"/>
        <end position="103"/>
    </location>
</feature>
<evidence type="ECO:0000313" key="6">
    <source>
        <dbReference type="EMBL" id="MDN7125469.1"/>
    </source>
</evidence>
<feature type="transmembrane region" description="Helical" evidence="4">
    <location>
        <begin position="39"/>
        <end position="58"/>
    </location>
</feature>
<sequence>MKKLSTLISVELFSALMTMLLVAGSTIYFTVLSERPQPVWILPLLCFLFISFAVLFLLSTRDKPFQHEPHTRVLLIAMQYLLVVAMYFVTPFTYVAIFGTIWSAQLPYFMSTRNAFLLSPLFALPIWLVFGWYWGIENTWISALLFWAFNLFATMMSAAQLREARARRVAEHSNRELKATQALLTSATEQAERTRIARNIHDLLGHHLTALTIQLQVAARKANAEARESIDRSHALAKLLLADVREAVADIRDHDHIDIHQALQQLASASPSVAIKVETDETILINAIQVADTMLRCAQESITNSLRHGQATRIHVTLAQANRAWQLVIQDNGKARQAWQPGNGLKGMQERAKHIAAELNWSVTPEGFRTTLTVPQQDPL</sequence>
<dbReference type="SUPFAM" id="SSF55874">
    <property type="entry name" value="ATPase domain of HSP90 chaperone/DNA topoisomerase II/histidine kinase"/>
    <property type="match status" value="1"/>
</dbReference>
<feature type="domain" description="Signal transduction histidine kinase subgroup 3 dimerisation and phosphoacceptor" evidence="5">
    <location>
        <begin position="192"/>
        <end position="254"/>
    </location>
</feature>
<organism evidence="6 9">
    <name type="scientific">Pseudidiomarina terrestris</name>
    <dbReference type="NCBI Taxonomy" id="2820060"/>
    <lineage>
        <taxon>Bacteria</taxon>
        <taxon>Pseudomonadati</taxon>
        <taxon>Pseudomonadota</taxon>
        <taxon>Gammaproteobacteria</taxon>
        <taxon>Alteromonadales</taxon>
        <taxon>Idiomarinaceae</taxon>
        <taxon>Pseudidiomarina</taxon>
    </lineage>
</organism>
<keyword evidence="1" id="KW-0808">Transferase</keyword>
<dbReference type="EMBL" id="JAGGJC010000004">
    <property type="protein sequence ID" value="MDN7130227.1"/>
    <property type="molecule type" value="Genomic_DNA"/>
</dbReference>
<evidence type="ECO:0000313" key="7">
    <source>
        <dbReference type="EMBL" id="MDN7130227.1"/>
    </source>
</evidence>
<keyword evidence="3" id="KW-0902">Two-component regulatory system</keyword>
<dbReference type="EMBL" id="JAGGJB010000006">
    <property type="protein sequence ID" value="MDN7125469.1"/>
    <property type="molecule type" value="Genomic_DNA"/>
</dbReference>
<evidence type="ECO:0000256" key="3">
    <source>
        <dbReference type="ARBA" id="ARBA00023012"/>
    </source>
</evidence>
<keyword evidence="4" id="KW-0472">Membrane</keyword>
<dbReference type="Proteomes" id="UP001169491">
    <property type="component" value="Unassembled WGS sequence"/>
</dbReference>
<dbReference type="PANTHER" id="PTHR24421">
    <property type="entry name" value="NITRATE/NITRITE SENSOR PROTEIN NARX-RELATED"/>
    <property type="match status" value="1"/>
</dbReference>
<dbReference type="Gene3D" id="3.30.565.10">
    <property type="entry name" value="Histidine kinase-like ATPase, C-terminal domain"/>
    <property type="match status" value="1"/>
</dbReference>
<dbReference type="GO" id="GO:0016020">
    <property type="term" value="C:membrane"/>
    <property type="evidence" value="ECO:0007669"/>
    <property type="project" value="InterPro"/>
</dbReference>
<dbReference type="AlphaFoldDB" id="A0AAW7R2F3"/>
<dbReference type="PANTHER" id="PTHR24421:SF59">
    <property type="entry name" value="OXYGEN SENSOR HISTIDINE KINASE NREB"/>
    <property type="match status" value="1"/>
</dbReference>
<protein>
    <recommendedName>
        <fullName evidence="5">Signal transduction histidine kinase subgroup 3 dimerisation and phosphoacceptor domain-containing protein</fullName>
    </recommendedName>
</protein>
<comment type="caution">
    <text evidence="6">The sequence shown here is derived from an EMBL/GenBank/DDBJ whole genome shotgun (WGS) entry which is preliminary data.</text>
</comment>
<gene>
    <name evidence="6" type="ORF">J6I90_11295</name>
    <name evidence="7" type="ORF">J6I92_10110</name>
</gene>
<keyword evidence="2" id="KW-0418">Kinase</keyword>
<accession>A0AAW7R2F3</accession>
<dbReference type="GO" id="GO:0000155">
    <property type="term" value="F:phosphorelay sensor kinase activity"/>
    <property type="evidence" value="ECO:0007669"/>
    <property type="project" value="InterPro"/>
</dbReference>
<feature type="transmembrane region" description="Helical" evidence="4">
    <location>
        <begin position="115"/>
        <end position="134"/>
    </location>
</feature>
<evidence type="ECO:0000313" key="8">
    <source>
        <dbReference type="Proteomes" id="UP001169491"/>
    </source>
</evidence>
<evidence type="ECO:0000256" key="2">
    <source>
        <dbReference type="ARBA" id="ARBA00022777"/>
    </source>
</evidence>
<dbReference type="GO" id="GO:0046983">
    <property type="term" value="F:protein dimerization activity"/>
    <property type="evidence" value="ECO:0007669"/>
    <property type="project" value="InterPro"/>
</dbReference>
<keyword evidence="4" id="KW-0812">Transmembrane</keyword>
<dbReference type="InterPro" id="IPR036890">
    <property type="entry name" value="HATPase_C_sf"/>
</dbReference>
<dbReference type="Proteomes" id="UP001169492">
    <property type="component" value="Unassembled WGS sequence"/>
</dbReference>
<dbReference type="InterPro" id="IPR050482">
    <property type="entry name" value="Sensor_HK_TwoCompSys"/>
</dbReference>
<evidence type="ECO:0000256" key="4">
    <source>
        <dbReference type="SAM" id="Phobius"/>
    </source>
</evidence>
<dbReference type="Gene3D" id="1.20.5.1930">
    <property type="match status" value="1"/>
</dbReference>
<feature type="transmembrane region" description="Helical" evidence="4">
    <location>
        <begin position="12"/>
        <end position="32"/>
    </location>
</feature>
<evidence type="ECO:0000259" key="5">
    <source>
        <dbReference type="Pfam" id="PF07730"/>
    </source>
</evidence>
<evidence type="ECO:0000313" key="9">
    <source>
        <dbReference type="Proteomes" id="UP001169492"/>
    </source>
</evidence>
<dbReference type="InterPro" id="IPR011712">
    <property type="entry name" value="Sig_transdc_His_kin_sub3_dim/P"/>
</dbReference>
<dbReference type="CDD" id="cd16917">
    <property type="entry name" value="HATPase_UhpB-NarQ-NarX-like"/>
    <property type="match status" value="1"/>
</dbReference>
<name>A0AAW7R2F3_9GAMM</name>
<reference evidence="8 9" key="1">
    <citation type="submission" date="2021-03" db="EMBL/GenBank/DDBJ databases">
        <title>Pseudidiomarina terrestris, a new bacterium isolated from saline soil.</title>
        <authorList>
            <person name="Galisteo C."/>
            <person name="De La Haba R."/>
            <person name="Sanchez-Porro C."/>
            <person name="Ventosa A."/>
        </authorList>
    </citation>
    <scope>NUCLEOTIDE SEQUENCE [LARGE SCALE GENOMIC DNA]</scope>
    <source>
        <strain evidence="6 9">1APP75-32.1</strain>
        <strain evidence="8">1APR75-15</strain>
        <strain evidence="7">1ASR75-15</strain>
    </source>
</reference>
<dbReference type="RefSeq" id="WP_301721038.1">
    <property type="nucleotide sequence ID" value="NZ_JAGGJB010000006.1"/>
</dbReference>